<dbReference type="EMBL" id="JFJN01000037">
    <property type="protein sequence ID" value="EZH80656.1"/>
    <property type="molecule type" value="Genomic_DNA"/>
</dbReference>
<reference evidence="2" key="1">
    <citation type="journal article" date="2014" name="Genome Announc.">
        <title>Draft Genome Sequence of the algae degrading bacterium Pseudomonas mendocina AD6.</title>
        <authorList>
            <person name="Barney B.M."/>
            <person name="Lenneman E.M."/>
        </authorList>
    </citation>
    <scope>NUCLEOTIDE SEQUENCE [LARGE SCALE GENOMIC DNA]</scope>
    <source>
        <strain evidence="2">AD6</strain>
    </source>
</reference>
<accession>A0ABP3BWA8</accession>
<sequence>MVTVDNAQHVIGQALAIWCDGDIGIKLVEGRDLFADGAVLLVFAVIVVIEDSNESGAAVQLPEWEGLIQSLGKWLITSEPAPHIMSNGKME</sequence>
<name>A0ABP3BWA8_9GAMM</name>
<comment type="caution">
    <text evidence="1">The sequence shown here is derived from an EMBL/GenBank/DDBJ whole genome shotgun (WGS) entry which is preliminary data.</text>
</comment>
<organism evidence="1 2">
    <name type="scientific">Ectopseudomonas composti</name>
    <dbReference type="NCBI Taxonomy" id="658457"/>
    <lineage>
        <taxon>Bacteria</taxon>
        <taxon>Pseudomonadati</taxon>
        <taxon>Pseudomonadota</taxon>
        <taxon>Gammaproteobacteria</taxon>
        <taxon>Pseudomonadales</taxon>
        <taxon>Pseudomonadaceae</taxon>
        <taxon>Ectopseudomonas</taxon>
    </lineage>
</organism>
<evidence type="ECO:0000313" key="2">
    <source>
        <dbReference type="Proteomes" id="UP000023842"/>
    </source>
</evidence>
<evidence type="ECO:0000313" key="1">
    <source>
        <dbReference type="EMBL" id="EZH80656.1"/>
    </source>
</evidence>
<proteinExistence type="predicted"/>
<gene>
    <name evidence="1" type="ORF">AU05_12615</name>
</gene>
<dbReference type="Proteomes" id="UP000023842">
    <property type="component" value="Unassembled WGS sequence"/>
</dbReference>
<protein>
    <submittedName>
        <fullName evidence="1">Uncharacterized protein</fullName>
    </submittedName>
</protein>
<keyword evidence="2" id="KW-1185">Reference proteome</keyword>